<reference evidence="2" key="1">
    <citation type="journal article" date="2019" name="Int. J. Syst. Evol. Microbiol.">
        <title>The Global Catalogue of Microorganisms (GCM) 10K type strain sequencing project: providing services to taxonomists for standard genome sequencing and annotation.</title>
        <authorList>
            <consortium name="The Broad Institute Genomics Platform"/>
            <consortium name="The Broad Institute Genome Sequencing Center for Infectious Disease"/>
            <person name="Wu L."/>
            <person name="Ma J."/>
        </authorList>
    </citation>
    <scope>NUCLEOTIDE SEQUENCE [LARGE SCALE GENOMIC DNA]</scope>
    <source>
        <strain evidence="2">DT28</strain>
    </source>
</reference>
<dbReference type="RefSeq" id="WP_377332232.1">
    <property type="nucleotide sequence ID" value="NZ_JBHSGB010000005.1"/>
</dbReference>
<name>A0ABV9JIL4_9GAMM</name>
<gene>
    <name evidence="1" type="ORF">ACFO3I_04935</name>
</gene>
<keyword evidence="2" id="KW-1185">Reference proteome</keyword>
<evidence type="ECO:0000313" key="2">
    <source>
        <dbReference type="Proteomes" id="UP001595962"/>
    </source>
</evidence>
<protein>
    <submittedName>
        <fullName evidence="1">Phage virion morphogenesis protein</fullName>
    </submittedName>
</protein>
<dbReference type="EMBL" id="JBHSGB010000005">
    <property type="protein sequence ID" value="MFC4654371.1"/>
    <property type="molecule type" value="Genomic_DNA"/>
</dbReference>
<dbReference type="Proteomes" id="UP001595962">
    <property type="component" value="Unassembled WGS sequence"/>
</dbReference>
<sequence length="227" mass="25454">MSAPQLVITPNKEQALSLKMQLTLLALPKNKRTRIFKTLGRYEKRLAVQRIRTQTDVSGAPFAERKKPKKGKKNRLLQRMAKTLEPFVKNGDRLELKHKSPAVGRVAALHQEGGNETMTAGHMVRIHRKSTNYDAPCSRGAAKALVAAGFKVRKAKSKRYRKATVNETQGLMNQDQASLILRKLRGKDPKQSWEIPVPARSFLGDSADNVQQQLLSIIEQINKGKRG</sequence>
<comment type="caution">
    <text evidence="1">The sequence shown here is derived from an EMBL/GenBank/DDBJ whole genome shotgun (WGS) entry which is preliminary data.</text>
</comment>
<accession>A0ABV9JIL4</accession>
<dbReference type="Pfam" id="PF05069">
    <property type="entry name" value="Phage_tail_S"/>
    <property type="match status" value="1"/>
</dbReference>
<organism evidence="1 2">
    <name type="scientific">Rheinheimera marina</name>
    <dbReference type="NCBI Taxonomy" id="1774958"/>
    <lineage>
        <taxon>Bacteria</taxon>
        <taxon>Pseudomonadati</taxon>
        <taxon>Pseudomonadota</taxon>
        <taxon>Gammaproteobacteria</taxon>
        <taxon>Chromatiales</taxon>
        <taxon>Chromatiaceae</taxon>
        <taxon>Rheinheimera</taxon>
    </lineage>
</organism>
<proteinExistence type="predicted"/>
<evidence type="ECO:0000313" key="1">
    <source>
        <dbReference type="EMBL" id="MFC4654371.1"/>
    </source>
</evidence>
<dbReference type="InterPro" id="IPR006522">
    <property type="entry name" value="Phage_virion_morphogenesis"/>
</dbReference>